<dbReference type="Proteomes" id="UP000315995">
    <property type="component" value="Chromosome"/>
</dbReference>
<keyword evidence="8" id="KW-1185">Reference proteome</keyword>
<dbReference type="InterPro" id="IPR043461">
    <property type="entry name" value="LpxH-like"/>
</dbReference>
<keyword evidence="4" id="KW-0472">Membrane</keyword>
<dbReference type="PANTHER" id="PTHR34990">
    <property type="entry name" value="UDP-2,3-DIACYLGLUCOSAMINE HYDROLASE-RELATED"/>
    <property type="match status" value="1"/>
</dbReference>
<dbReference type="GO" id="GO:0016020">
    <property type="term" value="C:membrane"/>
    <property type="evidence" value="ECO:0007669"/>
    <property type="project" value="GOC"/>
</dbReference>
<accession>A0A4Y6PUT5</accession>
<dbReference type="PANTHER" id="PTHR34990:SF2">
    <property type="entry name" value="BLL8164 PROTEIN"/>
    <property type="match status" value="1"/>
</dbReference>
<dbReference type="EMBL" id="CP041186">
    <property type="protein sequence ID" value="QDG51515.1"/>
    <property type="molecule type" value="Genomic_DNA"/>
</dbReference>
<evidence type="ECO:0000256" key="1">
    <source>
        <dbReference type="ARBA" id="ARBA00022475"/>
    </source>
</evidence>
<feature type="domain" description="Calcineurin-like phosphoesterase" evidence="6">
    <location>
        <begin position="1"/>
        <end position="195"/>
    </location>
</feature>
<dbReference type="GO" id="GO:0009245">
    <property type="term" value="P:lipid A biosynthetic process"/>
    <property type="evidence" value="ECO:0007669"/>
    <property type="project" value="TreeGrafter"/>
</dbReference>
<evidence type="ECO:0000313" key="8">
    <source>
        <dbReference type="Proteomes" id="UP000315995"/>
    </source>
</evidence>
<dbReference type="Pfam" id="PF00149">
    <property type="entry name" value="Metallophos"/>
    <property type="match status" value="1"/>
</dbReference>
<proteinExistence type="predicted"/>
<name>A0A4Y6PUT5_PERCE</name>
<evidence type="ECO:0000256" key="4">
    <source>
        <dbReference type="ARBA" id="ARBA00023136"/>
    </source>
</evidence>
<evidence type="ECO:0000256" key="5">
    <source>
        <dbReference type="ARBA" id="ARBA00023211"/>
    </source>
</evidence>
<dbReference type="GO" id="GO:0046872">
    <property type="term" value="F:metal ion binding"/>
    <property type="evidence" value="ECO:0007669"/>
    <property type="project" value="UniProtKB-KW"/>
</dbReference>
<accession>A0A5B8Y9H9</accession>
<dbReference type="InterPro" id="IPR029052">
    <property type="entry name" value="Metallo-depent_PP-like"/>
</dbReference>
<gene>
    <name evidence="7" type="ORF">FIV42_12395</name>
</gene>
<dbReference type="OrthoDB" id="9802481at2"/>
<dbReference type="RefSeq" id="WP_141197995.1">
    <property type="nucleotide sequence ID" value="NZ_CP041186.1"/>
</dbReference>
<keyword evidence="3" id="KW-0479">Metal-binding</keyword>
<dbReference type="Gene3D" id="3.60.21.10">
    <property type="match status" value="1"/>
</dbReference>
<evidence type="ECO:0000256" key="2">
    <source>
        <dbReference type="ARBA" id="ARBA00022519"/>
    </source>
</evidence>
<sequence length="259" mass="28607">MKLAVISDLHLAPGASNRCTAPRAALLDLFDEIEAVADRVLVGGDLFDLDRPKLPGGWRSIIEGVRDEFPQVVDRLEGYDWIFGNHDGQLCRTGVPEERFFHADGLRILARHGHQWDMPLKKLPALAPTANYVAGWFDRLGLDAVAGAMGGVPLVVDRVLHTKSTTKPGPDRSLRGARELIDTEGLDIVISGHSHLLRLVPVDGGLYVNTGSICCGFVDWVLIHTDEAHVCAFRDGERVQEAWREGDQWRVEGLPADRR</sequence>
<keyword evidence="1" id="KW-1003">Cell membrane</keyword>
<keyword evidence="5" id="KW-0464">Manganese</keyword>
<evidence type="ECO:0000313" key="7">
    <source>
        <dbReference type="EMBL" id="QDG51515.1"/>
    </source>
</evidence>
<evidence type="ECO:0000256" key="3">
    <source>
        <dbReference type="ARBA" id="ARBA00022723"/>
    </source>
</evidence>
<dbReference type="SUPFAM" id="SSF56300">
    <property type="entry name" value="Metallo-dependent phosphatases"/>
    <property type="match status" value="1"/>
</dbReference>
<evidence type="ECO:0000259" key="6">
    <source>
        <dbReference type="Pfam" id="PF00149"/>
    </source>
</evidence>
<dbReference type="InterPro" id="IPR004843">
    <property type="entry name" value="Calcineurin-like_PHP"/>
</dbReference>
<protein>
    <recommendedName>
        <fullName evidence="6">Calcineurin-like phosphoesterase domain-containing protein</fullName>
    </recommendedName>
</protein>
<keyword evidence="2" id="KW-0997">Cell inner membrane</keyword>
<organism evidence="7 8">
    <name type="scientific">Persicimonas caeni</name>
    <dbReference type="NCBI Taxonomy" id="2292766"/>
    <lineage>
        <taxon>Bacteria</taxon>
        <taxon>Deltaproteobacteria</taxon>
        <taxon>Bradymonadales</taxon>
        <taxon>Bradymonadaceae</taxon>
        <taxon>Persicimonas</taxon>
    </lineage>
</organism>
<dbReference type="GO" id="GO:0008758">
    <property type="term" value="F:UDP-2,3-diacylglucosamine hydrolase activity"/>
    <property type="evidence" value="ECO:0007669"/>
    <property type="project" value="TreeGrafter"/>
</dbReference>
<reference evidence="7 8" key="1">
    <citation type="submission" date="2019-06" db="EMBL/GenBank/DDBJ databases">
        <title>Persicimonas caeni gen. nov., sp. nov., a predatory bacterium isolated from solar saltern.</title>
        <authorList>
            <person name="Wang S."/>
        </authorList>
    </citation>
    <scope>NUCLEOTIDE SEQUENCE [LARGE SCALE GENOMIC DNA]</scope>
    <source>
        <strain evidence="7 8">YN101</strain>
    </source>
</reference>
<dbReference type="AlphaFoldDB" id="A0A4Y6PUT5"/>